<dbReference type="EMBL" id="JACOPL010000012">
    <property type="protein sequence ID" value="MBC5726206.1"/>
    <property type="molecule type" value="Genomic_DNA"/>
</dbReference>
<keyword evidence="1" id="KW-0732">Signal</keyword>
<reference evidence="2" key="1">
    <citation type="submission" date="2020-08" db="EMBL/GenBank/DDBJ databases">
        <title>Genome public.</title>
        <authorList>
            <person name="Liu C."/>
            <person name="Sun Q."/>
        </authorList>
    </citation>
    <scope>NUCLEOTIDE SEQUENCE</scope>
    <source>
        <strain evidence="2">NSJ-28</strain>
    </source>
</reference>
<protein>
    <recommendedName>
        <fullName evidence="4">DUF4374 domain-containing protein</fullName>
    </recommendedName>
</protein>
<evidence type="ECO:0000313" key="3">
    <source>
        <dbReference type="Proteomes" id="UP000606499"/>
    </source>
</evidence>
<dbReference type="SUPFAM" id="SSF82171">
    <property type="entry name" value="DPP6 N-terminal domain-like"/>
    <property type="match status" value="1"/>
</dbReference>
<feature type="signal peptide" evidence="1">
    <location>
        <begin position="1"/>
        <end position="21"/>
    </location>
</feature>
<sequence length="376" mass="42452">MKKIIVWLLMLSLGATTSSEIQTNDKSIMDESDYAYLSLTYTSLNSEATNFNEQRTTSFYLYDLKTNKLKEIYTYVGACEYPVGVVDYKNAKVYYSVWGDPSDASAGDKLQVYDIKTGKINDITNYHHVFNELDWYNNALYGIVGGKESNGVVQLAKIDPTTGEIQPIFSNNTDSVYLDFSIDHNTGEIITTWYSDFARRRMDVNQENGKITPCPFFISSVDTSDFSLQSVIYTFSDTPYSSLFDNYGADADSSEVWETANNLEVSNVSRLNDDILLFIGRESVLDQQAKLMMLNITDKTTSEIQIPGVATYYSFVVSPDQQTIFANLQLQDGTQGVFSYNIQTQELKKLFDINEVLKDFSGNKSVTPTTMQIIIQ</sequence>
<dbReference type="RefSeq" id="WP_054327223.1">
    <property type="nucleotide sequence ID" value="NZ_JACOPL010000012.1"/>
</dbReference>
<evidence type="ECO:0000313" key="2">
    <source>
        <dbReference type="EMBL" id="MBC5726206.1"/>
    </source>
</evidence>
<dbReference type="AlphaFoldDB" id="A0A923LVM9"/>
<name>A0A923LVM9_9FIRM</name>
<evidence type="ECO:0008006" key="4">
    <source>
        <dbReference type="Google" id="ProtNLM"/>
    </source>
</evidence>
<comment type="caution">
    <text evidence="2">The sequence shown here is derived from an EMBL/GenBank/DDBJ whole genome shotgun (WGS) entry which is preliminary data.</text>
</comment>
<organism evidence="2 3">
    <name type="scientific">Agathobaculum faecis</name>
    <dbReference type="NCBI Taxonomy" id="2763013"/>
    <lineage>
        <taxon>Bacteria</taxon>
        <taxon>Bacillati</taxon>
        <taxon>Bacillota</taxon>
        <taxon>Clostridia</taxon>
        <taxon>Eubacteriales</taxon>
        <taxon>Butyricicoccaceae</taxon>
        <taxon>Agathobaculum</taxon>
    </lineage>
</organism>
<keyword evidence="3" id="KW-1185">Reference proteome</keyword>
<dbReference type="Proteomes" id="UP000606499">
    <property type="component" value="Unassembled WGS sequence"/>
</dbReference>
<accession>A0A923LVM9</accession>
<proteinExistence type="predicted"/>
<evidence type="ECO:0000256" key="1">
    <source>
        <dbReference type="SAM" id="SignalP"/>
    </source>
</evidence>
<feature type="chain" id="PRO_5038383499" description="DUF4374 domain-containing protein" evidence="1">
    <location>
        <begin position="22"/>
        <end position="376"/>
    </location>
</feature>
<gene>
    <name evidence="2" type="ORF">H8S45_12160</name>
</gene>